<feature type="compositionally biased region" description="Low complexity" evidence="1">
    <location>
        <begin position="49"/>
        <end position="63"/>
    </location>
</feature>
<feature type="region of interest" description="Disordered" evidence="1">
    <location>
        <begin position="95"/>
        <end position="124"/>
    </location>
</feature>
<dbReference type="Proteomes" id="UP000010475">
    <property type="component" value="Chromosome"/>
</dbReference>
<dbReference type="KEGG" id="csg:Cylst_1034"/>
<name>K9WUZ7_9NOST</name>
<dbReference type="eggNOG" id="ENOG50307Q7">
    <property type="taxonomic scope" value="Bacteria"/>
</dbReference>
<dbReference type="EMBL" id="CP003642">
    <property type="protein sequence ID" value="AFZ23352.1"/>
    <property type="molecule type" value="Genomic_DNA"/>
</dbReference>
<organism evidence="2 3">
    <name type="scientific">Cylindrospermum stagnale PCC 7417</name>
    <dbReference type="NCBI Taxonomy" id="56107"/>
    <lineage>
        <taxon>Bacteria</taxon>
        <taxon>Bacillati</taxon>
        <taxon>Cyanobacteriota</taxon>
        <taxon>Cyanophyceae</taxon>
        <taxon>Nostocales</taxon>
        <taxon>Nostocaceae</taxon>
        <taxon>Cylindrospermum</taxon>
    </lineage>
</organism>
<evidence type="ECO:0000256" key="1">
    <source>
        <dbReference type="SAM" id="MobiDB-lite"/>
    </source>
</evidence>
<evidence type="ECO:0000313" key="3">
    <source>
        <dbReference type="Proteomes" id="UP000010475"/>
    </source>
</evidence>
<feature type="region of interest" description="Disordered" evidence="1">
    <location>
        <begin position="41"/>
        <end position="69"/>
    </location>
</feature>
<dbReference type="RefSeq" id="WP_015206608.1">
    <property type="nucleotide sequence ID" value="NC_019757.1"/>
</dbReference>
<evidence type="ECO:0000313" key="2">
    <source>
        <dbReference type="EMBL" id="AFZ23352.1"/>
    </source>
</evidence>
<gene>
    <name evidence="2" type="ORF">Cylst_1034</name>
</gene>
<protein>
    <submittedName>
        <fullName evidence="2">Uncharacterized protein</fullName>
    </submittedName>
</protein>
<accession>K9WUZ7</accession>
<dbReference type="HOGENOM" id="CLU_2000133_0_0_3"/>
<keyword evidence="3" id="KW-1185">Reference proteome</keyword>
<sequence length="124" mass="12930">MFAAKKATKSPKSASTDYKQVEIKICSLALVEELTDTTAEQVCGGASDNPETTETNKSTTPSTGGNSKSIPLGIGYGGLGTAPFYSPLPASKLPRLGELDPSKRTPPTKNAITITIPLPSMPTF</sequence>
<dbReference type="OrthoDB" id="9951016at2"/>
<reference evidence="2 3" key="1">
    <citation type="submission" date="2012-06" db="EMBL/GenBank/DDBJ databases">
        <title>Finished chromosome of genome of Cylindrospermum stagnale PCC 7417.</title>
        <authorList>
            <consortium name="US DOE Joint Genome Institute"/>
            <person name="Gugger M."/>
            <person name="Coursin T."/>
            <person name="Rippka R."/>
            <person name="Tandeau De Marsac N."/>
            <person name="Huntemann M."/>
            <person name="Wei C.-L."/>
            <person name="Han J."/>
            <person name="Detter J.C."/>
            <person name="Han C."/>
            <person name="Tapia R."/>
            <person name="Chen A."/>
            <person name="Kyrpides N."/>
            <person name="Mavromatis K."/>
            <person name="Markowitz V."/>
            <person name="Szeto E."/>
            <person name="Ivanova N."/>
            <person name="Pagani I."/>
            <person name="Pati A."/>
            <person name="Goodwin L."/>
            <person name="Nordberg H.P."/>
            <person name="Cantor M.N."/>
            <person name="Hua S.X."/>
            <person name="Woyke T."/>
            <person name="Kerfeld C.A."/>
        </authorList>
    </citation>
    <scope>NUCLEOTIDE SEQUENCE [LARGE SCALE GENOMIC DNA]</scope>
    <source>
        <strain evidence="2 3">PCC 7417</strain>
    </source>
</reference>
<proteinExistence type="predicted"/>
<dbReference type="AlphaFoldDB" id="K9WUZ7"/>